<dbReference type="PROSITE" id="PS01124">
    <property type="entry name" value="HTH_ARAC_FAMILY_2"/>
    <property type="match status" value="1"/>
</dbReference>
<dbReference type="GO" id="GO:0043565">
    <property type="term" value="F:sequence-specific DNA binding"/>
    <property type="evidence" value="ECO:0007669"/>
    <property type="project" value="InterPro"/>
</dbReference>
<evidence type="ECO:0000313" key="6">
    <source>
        <dbReference type="Proteomes" id="UP000610760"/>
    </source>
</evidence>
<organism evidence="5 6">
    <name type="scientific">Fumia xinanensis</name>
    <dbReference type="NCBI Taxonomy" id="2763659"/>
    <lineage>
        <taxon>Bacteria</taxon>
        <taxon>Bacillati</taxon>
        <taxon>Bacillota</taxon>
        <taxon>Clostridia</taxon>
        <taxon>Eubacteriales</taxon>
        <taxon>Oscillospiraceae</taxon>
        <taxon>Fumia</taxon>
    </lineage>
</organism>
<reference evidence="5" key="1">
    <citation type="submission" date="2020-08" db="EMBL/GenBank/DDBJ databases">
        <title>Genome public.</title>
        <authorList>
            <person name="Liu C."/>
            <person name="Sun Q."/>
        </authorList>
    </citation>
    <scope>NUCLEOTIDE SEQUENCE</scope>
    <source>
        <strain evidence="5">NSJ-33</strain>
    </source>
</reference>
<protein>
    <submittedName>
        <fullName evidence="5">Helix-turn-helix transcriptional regulator</fullName>
    </submittedName>
</protein>
<evidence type="ECO:0000259" key="4">
    <source>
        <dbReference type="PROSITE" id="PS01124"/>
    </source>
</evidence>
<dbReference type="SUPFAM" id="SSF46689">
    <property type="entry name" value="Homeodomain-like"/>
    <property type="match status" value="2"/>
</dbReference>
<dbReference type="SMART" id="SM00342">
    <property type="entry name" value="HTH_ARAC"/>
    <property type="match status" value="1"/>
</dbReference>
<dbReference type="InterPro" id="IPR037923">
    <property type="entry name" value="HTH-like"/>
</dbReference>
<evidence type="ECO:0000256" key="3">
    <source>
        <dbReference type="ARBA" id="ARBA00023163"/>
    </source>
</evidence>
<proteinExistence type="predicted"/>
<dbReference type="InterPro" id="IPR003313">
    <property type="entry name" value="AraC-bd"/>
</dbReference>
<dbReference type="InterPro" id="IPR014710">
    <property type="entry name" value="RmlC-like_jellyroll"/>
</dbReference>
<keyword evidence="1" id="KW-0805">Transcription regulation</keyword>
<dbReference type="Pfam" id="PF12833">
    <property type="entry name" value="HTH_18"/>
    <property type="match status" value="1"/>
</dbReference>
<dbReference type="AlphaFoldDB" id="A0A926I7A2"/>
<dbReference type="Pfam" id="PF02311">
    <property type="entry name" value="AraC_binding"/>
    <property type="match status" value="1"/>
</dbReference>
<name>A0A926I7A2_9FIRM</name>
<keyword evidence="3" id="KW-0804">Transcription</keyword>
<dbReference type="EMBL" id="JACRSV010000001">
    <property type="protein sequence ID" value="MBC8559637.1"/>
    <property type="molecule type" value="Genomic_DNA"/>
</dbReference>
<evidence type="ECO:0000256" key="2">
    <source>
        <dbReference type="ARBA" id="ARBA00023125"/>
    </source>
</evidence>
<keyword evidence="2" id="KW-0238">DNA-binding</keyword>
<dbReference type="InterPro" id="IPR009057">
    <property type="entry name" value="Homeodomain-like_sf"/>
</dbReference>
<dbReference type="Gene3D" id="2.60.120.10">
    <property type="entry name" value="Jelly Rolls"/>
    <property type="match status" value="1"/>
</dbReference>
<accession>A0A926I7A2</accession>
<dbReference type="SUPFAM" id="SSF51215">
    <property type="entry name" value="Regulatory protein AraC"/>
    <property type="match status" value="1"/>
</dbReference>
<evidence type="ECO:0000256" key="1">
    <source>
        <dbReference type="ARBA" id="ARBA00023015"/>
    </source>
</evidence>
<dbReference type="InterPro" id="IPR018060">
    <property type="entry name" value="HTH_AraC"/>
</dbReference>
<gene>
    <name evidence="5" type="ORF">H8710_06060</name>
</gene>
<dbReference type="Proteomes" id="UP000610760">
    <property type="component" value="Unassembled WGS sequence"/>
</dbReference>
<feature type="domain" description="HTH araC/xylS-type" evidence="4">
    <location>
        <begin position="180"/>
        <end position="277"/>
    </location>
</feature>
<dbReference type="RefSeq" id="WP_249294527.1">
    <property type="nucleotide sequence ID" value="NZ_JACRSV010000001.1"/>
</dbReference>
<dbReference type="PANTHER" id="PTHR43280:SF2">
    <property type="entry name" value="HTH-TYPE TRANSCRIPTIONAL REGULATOR EXSA"/>
    <property type="match status" value="1"/>
</dbReference>
<keyword evidence="6" id="KW-1185">Reference proteome</keyword>
<evidence type="ECO:0000313" key="5">
    <source>
        <dbReference type="EMBL" id="MBC8559637.1"/>
    </source>
</evidence>
<dbReference type="GO" id="GO:0003700">
    <property type="term" value="F:DNA-binding transcription factor activity"/>
    <property type="evidence" value="ECO:0007669"/>
    <property type="project" value="InterPro"/>
</dbReference>
<dbReference type="Gene3D" id="1.10.10.60">
    <property type="entry name" value="Homeodomain-like"/>
    <property type="match status" value="2"/>
</dbReference>
<sequence>MPQEISAFNPSQMMIRTDFEAYHYREPHFHSLDFHSHDFYELYVFLDGSVTYYIEEKVYDLCTGDLLLIPPGKMHRPVLIENAPIYERIVLWINSGFLHSLGGGFVRCFADAEERKNFLCRPSPQSFRYLRETLSRLIRCMQLKEVLKRAYLTAALEEISHSFRESPFAGTNPVKQEIIPAVIAYIDEHYTEPLTLDQICGAFFVSKYHLSRRFKAYTNSTVYDYILSKRVSLARRLIRQGVSASDAGEKCGFSDYSNFYKAFVRKTGLSPSRFKETVSN</sequence>
<comment type="caution">
    <text evidence="5">The sequence shown here is derived from an EMBL/GenBank/DDBJ whole genome shotgun (WGS) entry which is preliminary data.</text>
</comment>
<dbReference type="PANTHER" id="PTHR43280">
    <property type="entry name" value="ARAC-FAMILY TRANSCRIPTIONAL REGULATOR"/>
    <property type="match status" value="1"/>
</dbReference>